<accession>A0ABT6F4Z6</accession>
<feature type="transmembrane region" description="Helical" evidence="1">
    <location>
        <begin position="34"/>
        <end position="54"/>
    </location>
</feature>
<feature type="transmembrane region" description="Helical" evidence="1">
    <location>
        <begin position="7"/>
        <end position="28"/>
    </location>
</feature>
<evidence type="ECO:0000256" key="1">
    <source>
        <dbReference type="SAM" id="Phobius"/>
    </source>
</evidence>
<sequence>MFSGSVSISQLMTFTALFALDFAVLLWAESTASAPVPLFLLAALNGVLVWILVLHRPLRRWIGAILAVGAVGAVVVATVIATPKPKSEWWIASIGATALAWAGLLFGAWHAGPRTPAGLEPDGTARSPFDRPSVWASILLGLAMTGIAVGSLLDDLGRLAAVWNGELARNVKTYIPRRIAADDPAFEWVFLAPTTGRTLKARPGAELIARPSASWTLGGVGRRIPPPTELTTAWALYDSTGPGLTARIAVDLVAMWPVLMLVGATLLILWIRPPSPPWRETFHRPGFWACCAPPLAVLPFVLFGGITSFRFTPLILSAAVGVAWLVQALRRRWRPEPTWIDRSGRALGCCWLGLAAPCAYAMWWGLIL</sequence>
<feature type="transmembrane region" description="Helical" evidence="1">
    <location>
        <begin position="346"/>
        <end position="366"/>
    </location>
</feature>
<keyword evidence="1" id="KW-0812">Transmembrane</keyword>
<feature type="transmembrane region" description="Helical" evidence="1">
    <location>
        <begin position="89"/>
        <end position="112"/>
    </location>
</feature>
<feature type="transmembrane region" description="Helical" evidence="1">
    <location>
        <begin position="61"/>
        <end position="83"/>
    </location>
</feature>
<evidence type="ECO:0000313" key="3">
    <source>
        <dbReference type="Proteomes" id="UP001216907"/>
    </source>
</evidence>
<proteinExistence type="predicted"/>
<keyword evidence="3" id="KW-1185">Reference proteome</keyword>
<evidence type="ECO:0000313" key="2">
    <source>
        <dbReference type="EMBL" id="MDG3002655.1"/>
    </source>
</evidence>
<organism evidence="2 3">
    <name type="scientific">Paludisphaera mucosa</name>
    <dbReference type="NCBI Taxonomy" id="3030827"/>
    <lineage>
        <taxon>Bacteria</taxon>
        <taxon>Pseudomonadati</taxon>
        <taxon>Planctomycetota</taxon>
        <taxon>Planctomycetia</taxon>
        <taxon>Isosphaerales</taxon>
        <taxon>Isosphaeraceae</taxon>
        <taxon>Paludisphaera</taxon>
    </lineage>
</organism>
<name>A0ABT6F4Z6_9BACT</name>
<feature type="transmembrane region" description="Helical" evidence="1">
    <location>
        <begin position="254"/>
        <end position="273"/>
    </location>
</feature>
<comment type="caution">
    <text evidence="2">The sequence shown here is derived from an EMBL/GenBank/DDBJ whole genome shotgun (WGS) entry which is preliminary data.</text>
</comment>
<keyword evidence="1" id="KW-0472">Membrane</keyword>
<dbReference type="RefSeq" id="WP_277859019.1">
    <property type="nucleotide sequence ID" value="NZ_JARRAG010000001.1"/>
</dbReference>
<feature type="transmembrane region" description="Helical" evidence="1">
    <location>
        <begin position="285"/>
        <end position="303"/>
    </location>
</feature>
<feature type="transmembrane region" description="Helical" evidence="1">
    <location>
        <begin position="133"/>
        <end position="153"/>
    </location>
</feature>
<protein>
    <submittedName>
        <fullName evidence="2">Uncharacterized protein</fullName>
    </submittedName>
</protein>
<dbReference type="EMBL" id="JARRAG010000001">
    <property type="protein sequence ID" value="MDG3002655.1"/>
    <property type="molecule type" value="Genomic_DNA"/>
</dbReference>
<feature type="transmembrane region" description="Helical" evidence="1">
    <location>
        <begin position="309"/>
        <end position="326"/>
    </location>
</feature>
<reference evidence="2 3" key="1">
    <citation type="submission" date="2023-03" db="EMBL/GenBank/DDBJ databases">
        <title>Paludisphaera mucosa sp. nov. a novel planctomycete from northern fen.</title>
        <authorList>
            <person name="Ivanova A."/>
        </authorList>
    </citation>
    <scope>NUCLEOTIDE SEQUENCE [LARGE SCALE GENOMIC DNA]</scope>
    <source>
        <strain evidence="2 3">Pla2</strain>
    </source>
</reference>
<gene>
    <name evidence="2" type="ORF">PZE19_02550</name>
</gene>
<dbReference type="Proteomes" id="UP001216907">
    <property type="component" value="Unassembled WGS sequence"/>
</dbReference>
<keyword evidence="1" id="KW-1133">Transmembrane helix</keyword>